<reference evidence="10 11" key="1">
    <citation type="submission" date="2020-04" db="EMBL/GenBank/DDBJ databases">
        <title>Genome sequencing of novel species.</title>
        <authorList>
            <person name="Heo J."/>
            <person name="Kim S.-J."/>
            <person name="Kim J.-S."/>
            <person name="Hong S.-B."/>
            <person name="Kwon S.-W."/>
        </authorList>
    </citation>
    <scope>NUCLEOTIDE SEQUENCE [LARGE SCALE GENOMIC DNA]</scope>
    <source>
        <strain evidence="10 11">AF9R3</strain>
    </source>
</reference>
<keyword evidence="5 7" id="KW-0326">Glycosidase</keyword>
<evidence type="ECO:0000256" key="1">
    <source>
        <dbReference type="ARBA" id="ARBA00005641"/>
    </source>
</evidence>
<evidence type="ECO:0000256" key="3">
    <source>
        <dbReference type="ARBA" id="ARBA00023001"/>
    </source>
</evidence>
<dbReference type="PROSITE" id="PS51257">
    <property type="entry name" value="PROKAR_LIPOPROTEIN"/>
    <property type="match status" value="1"/>
</dbReference>
<evidence type="ECO:0000256" key="7">
    <source>
        <dbReference type="RuleBase" id="RU361153"/>
    </source>
</evidence>
<sequence>MTKRSIGVAVALVVLAACGNGSNASTLAASGATATATSVSTATCAAAYKPPVATPPAGTKFCASLSTAPDASGNGLENGKTCRARTAVDIVRDMGQGWNLGNTLDAFGNAANPLADETYWGNPKTTKAMIDTVRKAGFTTLRLPVSWDDHMSGAARTIDPVWMNRVEEVAKYALDNGMAVIVNIHHNNGWEAPTLANEASAKDTLSRLWTQIGERFNKYDQHVTFEVMNEPRVAPGGVDDWTGKAEYYDVLNRLNATALAAIRATGGNNTRRLVMIPSYAAAPDDAQLNPLVLPSDPMIALSSHAYRPWNFAGEQKGTSIFSGQAEFDQLFSRLNAKYVAKGIPVVIGEWASTDKDNAAERVQHATAFVQGAAKYGMPTIWWDNGNHTRSATSTDVMALLDRSNNTWPHQNINDAIFCAAQH</sequence>
<accession>A0ABX6M304</accession>
<evidence type="ECO:0000256" key="6">
    <source>
        <dbReference type="ARBA" id="ARBA00023326"/>
    </source>
</evidence>
<dbReference type="Pfam" id="PF00150">
    <property type="entry name" value="Cellulase"/>
    <property type="match status" value="1"/>
</dbReference>
<dbReference type="InterPro" id="IPR017853">
    <property type="entry name" value="GH"/>
</dbReference>
<proteinExistence type="inferred from homology"/>
<feature type="signal peptide" evidence="8">
    <location>
        <begin position="1"/>
        <end position="24"/>
    </location>
</feature>
<protein>
    <submittedName>
        <fullName evidence="10">Glycoside hydrolase family 5 protein</fullName>
    </submittedName>
</protein>
<keyword evidence="11" id="KW-1185">Reference proteome</keyword>
<dbReference type="EMBL" id="CP051684">
    <property type="protein sequence ID" value="QJD88686.1"/>
    <property type="molecule type" value="Genomic_DNA"/>
</dbReference>
<dbReference type="InterPro" id="IPR050386">
    <property type="entry name" value="Glycosyl_hydrolase_5"/>
</dbReference>
<dbReference type="Gene3D" id="3.20.20.80">
    <property type="entry name" value="Glycosidases"/>
    <property type="match status" value="1"/>
</dbReference>
<name>A0ABX6M304_9BURK</name>
<evidence type="ECO:0000256" key="8">
    <source>
        <dbReference type="SAM" id="SignalP"/>
    </source>
</evidence>
<evidence type="ECO:0000313" key="11">
    <source>
        <dbReference type="Proteomes" id="UP000503117"/>
    </source>
</evidence>
<keyword evidence="8" id="KW-0732">Signal</keyword>
<dbReference type="InterPro" id="IPR001547">
    <property type="entry name" value="Glyco_hydro_5"/>
</dbReference>
<organism evidence="10 11">
    <name type="scientific">Duganella dendranthematis</name>
    <dbReference type="NCBI Taxonomy" id="2728021"/>
    <lineage>
        <taxon>Bacteria</taxon>
        <taxon>Pseudomonadati</taxon>
        <taxon>Pseudomonadota</taxon>
        <taxon>Betaproteobacteria</taxon>
        <taxon>Burkholderiales</taxon>
        <taxon>Oxalobacteraceae</taxon>
        <taxon>Telluria group</taxon>
        <taxon>Duganella</taxon>
    </lineage>
</organism>
<feature type="chain" id="PRO_5045343939" evidence="8">
    <location>
        <begin position="25"/>
        <end position="422"/>
    </location>
</feature>
<evidence type="ECO:0000256" key="2">
    <source>
        <dbReference type="ARBA" id="ARBA00022801"/>
    </source>
</evidence>
<evidence type="ECO:0000313" key="10">
    <source>
        <dbReference type="EMBL" id="QJD88686.1"/>
    </source>
</evidence>
<dbReference type="Proteomes" id="UP000503117">
    <property type="component" value="Chromosome"/>
</dbReference>
<dbReference type="GO" id="GO:0016787">
    <property type="term" value="F:hydrolase activity"/>
    <property type="evidence" value="ECO:0007669"/>
    <property type="project" value="UniProtKB-KW"/>
</dbReference>
<evidence type="ECO:0000256" key="5">
    <source>
        <dbReference type="ARBA" id="ARBA00023295"/>
    </source>
</evidence>
<gene>
    <name evidence="10" type="ORF">HH213_00250</name>
</gene>
<feature type="domain" description="Glycoside hydrolase family 5" evidence="9">
    <location>
        <begin position="105"/>
        <end position="387"/>
    </location>
</feature>
<keyword evidence="3" id="KW-0136">Cellulose degradation</keyword>
<dbReference type="SUPFAM" id="SSF51445">
    <property type="entry name" value="(Trans)glycosidases"/>
    <property type="match status" value="1"/>
</dbReference>
<comment type="similarity">
    <text evidence="1 7">Belongs to the glycosyl hydrolase 5 (cellulase A) family.</text>
</comment>
<keyword evidence="6" id="KW-0624">Polysaccharide degradation</keyword>
<keyword evidence="4" id="KW-0119">Carbohydrate metabolism</keyword>
<evidence type="ECO:0000256" key="4">
    <source>
        <dbReference type="ARBA" id="ARBA00023277"/>
    </source>
</evidence>
<evidence type="ECO:0000259" key="9">
    <source>
        <dbReference type="Pfam" id="PF00150"/>
    </source>
</evidence>
<dbReference type="PANTHER" id="PTHR31297">
    <property type="entry name" value="GLUCAN ENDO-1,6-BETA-GLUCOSIDASE B"/>
    <property type="match status" value="1"/>
</dbReference>
<dbReference type="PANTHER" id="PTHR31297:SF41">
    <property type="entry name" value="ENDOGLUCANASE, PUTATIVE (AFU_ORTHOLOGUE AFUA_5G01830)-RELATED"/>
    <property type="match status" value="1"/>
</dbReference>
<dbReference type="RefSeq" id="WP_169110047.1">
    <property type="nucleotide sequence ID" value="NZ_CP051684.1"/>
</dbReference>
<keyword evidence="2 7" id="KW-0378">Hydrolase</keyword>